<dbReference type="PROSITE" id="PS50850">
    <property type="entry name" value="MFS"/>
    <property type="match status" value="1"/>
</dbReference>
<feature type="transmembrane region" description="Helical" evidence="8">
    <location>
        <begin position="329"/>
        <end position="353"/>
    </location>
</feature>
<dbReference type="FunFam" id="1.20.1250.20:FF:000001">
    <property type="entry name" value="Dicarboxylate MFS transporter"/>
    <property type="match status" value="1"/>
</dbReference>
<evidence type="ECO:0000256" key="6">
    <source>
        <dbReference type="ARBA" id="ARBA00022989"/>
    </source>
</evidence>
<feature type="transmembrane region" description="Helical" evidence="8">
    <location>
        <begin position="151"/>
        <end position="177"/>
    </location>
</feature>
<dbReference type="InterPro" id="IPR020846">
    <property type="entry name" value="MFS_dom"/>
</dbReference>
<evidence type="ECO:0000313" key="11">
    <source>
        <dbReference type="Proteomes" id="UP000472676"/>
    </source>
</evidence>
<evidence type="ECO:0000256" key="3">
    <source>
        <dbReference type="ARBA" id="ARBA00022475"/>
    </source>
</evidence>
<keyword evidence="4 8" id="KW-0812">Transmembrane</keyword>
<dbReference type="Proteomes" id="UP000472676">
    <property type="component" value="Unassembled WGS sequence"/>
</dbReference>
<name>A0A6M2BNG1_9GAMM</name>
<dbReference type="PROSITE" id="PS00216">
    <property type="entry name" value="SUGAR_TRANSPORT_1"/>
    <property type="match status" value="1"/>
</dbReference>
<gene>
    <name evidence="10" type="ORF">G7Y85_05355</name>
</gene>
<keyword evidence="6 8" id="KW-1133">Transmembrane helix</keyword>
<protein>
    <submittedName>
        <fullName evidence="10">MFS transporter</fullName>
    </submittedName>
</protein>
<dbReference type="InterPro" id="IPR005828">
    <property type="entry name" value="MFS_sugar_transport-like"/>
</dbReference>
<feature type="transmembrane region" description="Helical" evidence="8">
    <location>
        <begin position="304"/>
        <end position="323"/>
    </location>
</feature>
<dbReference type="RefSeq" id="WP_166252911.1">
    <property type="nucleotide sequence ID" value="NZ_JAAMOW010000002.1"/>
</dbReference>
<feature type="transmembrane region" description="Helical" evidence="8">
    <location>
        <begin position="237"/>
        <end position="255"/>
    </location>
</feature>
<feature type="transmembrane region" description="Helical" evidence="8">
    <location>
        <begin position="365"/>
        <end position="386"/>
    </location>
</feature>
<dbReference type="InterPro" id="IPR036259">
    <property type="entry name" value="MFS_trans_sf"/>
</dbReference>
<comment type="subcellular location">
    <subcellularLocation>
        <location evidence="1">Cell membrane</location>
        <topology evidence="1">Multi-pass membrane protein</topology>
    </subcellularLocation>
</comment>
<keyword evidence="2" id="KW-0813">Transport</keyword>
<dbReference type="Pfam" id="PF00083">
    <property type="entry name" value="Sugar_tr"/>
    <property type="match status" value="2"/>
</dbReference>
<dbReference type="EMBL" id="JAAMOW010000002">
    <property type="protein sequence ID" value="NGY04182.1"/>
    <property type="molecule type" value="Genomic_DNA"/>
</dbReference>
<evidence type="ECO:0000256" key="2">
    <source>
        <dbReference type="ARBA" id="ARBA00022448"/>
    </source>
</evidence>
<proteinExistence type="predicted"/>
<feature type="transmembrane region" description="Helical" evidence="8">
    <location>
        <begin position="110"/>
        <end position="130"/>
    </location>
</feature>
<dbReference type="GO" id="GO:0005886">
    <property type="term" value="C:plasma membrane"/>
    <property type="evidence" value="ECO:0007669"/>
    <property type="project" value="UniProtKB-SubCell"/>
</dbReference>
<dbReference type="InterPro" id="IPR005829">
    <property type="entry name" value="Sugar_transporter_CS"/>
</dbReference>
<evidence type="ECO:0000256" key="8">
    <source>
        <dbReference type="SAM" id="Phobius"/>
    </source>
</evidence>
<feature type="transmembrane region" description="Helical" evidence="8">
    <location>
        <begin position="57"/>
        <end position="78"/>
    </location>
</feature>
<dbReference type="PANTHER" id="PTHR43528:SF5">
    <property type="entry name" value="PROLINE_BETAINE TRANSPORTER"/>
    <property type="match status" value="1"/>
</dbReference>
<feature type="transmembrane region" description="Helical" evidence="8">
    <location>
        <begin position="85"/>
        <end position="104"/>
    </location>
</feature>
<keyword evidence="5" id="KW-0769">Symport</keyword>
<evidence type="ECO:0000256" key="5">
    <source>
        <dbReference type="ARBA" id="ARBA00022847"/>
    </source>
</evidence>
<dbReference type="SUPFAM" id="SSF103473">
    <property type="entry name" value="MFS general substrate transporter"/>
    <property type="match status" value="1"/>
</dbReference>
<dbReference type="Gene3D" id="1.20.1250.20">
    <property type="entry name" value="MFS general substrate transporter like domains"/>
    <property type="match status" value="2"/>
</dbReference>
<dbReference type="InterPro" id="IPR051084">
    <property type="entry name" value="H+-coupled_symporters"/>
</dbReference>
<evidence type="ECO:0000259" key="9">
    <source>
        <dbReference type="PROSITE" id="PS50850"/>
    </source>
</evidence>
<comment type="caution">
    <text evidence="10">The sequence shown here is derived from an EMBL/GenBank/DDBJ whole genome shotgun (WGS) entry which is preliminary data.</text>
</comment>
<keyword evidence="11" id="KW-1185">Reference proteome</keyword>
<sequence>MPEAPPRTAVRIRSIFSGSIGNLVEWYDWYVYSAFSLYFAKAFFPEGDRTTQLLNTAAVFAIGFLMRPIGGWLLGWYADRHGRRAALLLSVWLMCFGSLAIALTPGYATIGVAAPILLVISRLVQGLSLGGEYGTSATYLSEMATREHRGFYSSFQYVTLIAGQLLAIGVLILLQFVLLTPAQLESWGWRIPFVIGAGCAIVAMVLRRSMAETESFQRRGALRDTGLLRELARHPKALATVVGLTMGGTLAFYTYTTYMQKYLVNTAGFSKADSTLISAATLFLYMLLQPLIGALSDRIGRRPILIAFGVLGTLLTVPILSALGEIRTVWGAFWLIMGALLIVSGYTSINAIVKAELFPTEIRAIGVGLPYALTVSIFGGTAEYIALWFKHVGHESGYAWYVTVCIAISLLIYVGMRDTRAHSRISED</sequence>
<dbReference type="FunFam" id="1.20.1250.20:FF:000300">
    <property type="entry name" value="Dicarboxylate MFS transporter"/>
    <property type="match status" value="1"/>
</dbReference>
<dbReference type="CDD" id="cd17367">
    <property type="entry name" value="MFS_KgtP"/>
    <property type="match status" value="1"/>
</dbReference>
<dbReference type="PROSITE" id="PS00217">
    <property type="entry name" value="SUGAR_TRANSPORT_2"/>
    <property type="match status" value="1"/>
</dbReference>
<organism evidence="10 11">
    <name type="scientific">Solimonas terrae</name>
    <dbReference type="NCBI Taxonomy" id="1396819"/>
    <lineage>
        <taxon>Bacteria</taxon>
        <taxon>Pseudomonadati</taxon>
        <taxon>Pseudomonadota</taxon>
        <taxon>Gammaproteobacteria</taxon>
        <taxon>Nevskiales</taxon>
        <taxon>Nevskiaceae</taxon>
        <taxon>Solimonas</taxon>
    </lineage>
</organism>
<feature type="domain" description="Major facilitator superfamily (MFS) profile" evidence="9">
    <location>
        <begin position="14"/>
        <end position="420"/>
    </location>
</feature>
<accession>A0A6M2BNG1</accession>
<feature type="transmembrane region" description="Helical" evidence="8">
    <location>
        <begin position="275"/>
        <end position="292"/>
    </location>
</feature>
<evidence type="ECO:0000313" key="10">
    <source>
        <dbReference type="EMBL" id="NGY04182.1"/>
    </source>
</evidence>
<evidence type="ECO:0000256" key="4">
    <source>
        <dbReference type="ARBA" id="ARBA00022692"/>
    </source>
</evidence>
<dbReference type="PANTHER" id="PTHR43528">
    <property type="entry name" value="ALPHA-KETOGLUTARATE PERMEASE"/>
    <property type="match status" value="1"/>
</dbReference>
<feature type="transmembrane region" description="Helical" evidence="8">
    <location>
        <begin position="398"/>
        <end position="416"/>
    </location>
</feature>
<feature type="transmembrane region" description="Helical" evidence="8">
    <location>
        <begin position="189"/>
        <end position="206"/>
    </location>
</feature>
<evidence type="ECO:0000256" key="1">
    <source>
        <dbReference type="ARBA" id="ARBA00004651"/>
    </source>
</evidence>
<keyword evidence="7 8" id="KW-0472">Membrane</keyword>
<keyword evidence="3" id="KW-1003">Cell membrane</keyword>
<reference evidence="10 11" key="1">
    <citation type="journal article" date="2014" name="Int. J. Syst. Evol. Microbiol.">
        <title>Solimonas terrae sp. nov., isolated from soil.</title>
        <authorList>
            <person name="Kim S.J."/>
            <person name="Moon J.Y."/>
            <person name="Weon H.Y."/>
            <person name="Ahn J.H."/>
            <person name="Chen W.M."/>
            <person name="Kwon S.W."/>
        </authorList>
    </citation>
    <scope>NUCLEOTIDE SEQUENCE [LARGE SCALE GENOMIC DNA]</scope>
    <source>
        <strain evidence="10 11">KIS83-12</strain>
    </source>
</reference>
<evidence type="ECO:0000256" key="7">
    <source>
        <dbReference type="ARBA" id="ARBA00023136"/>
    </source>
</evidence>
<dbReference type="AlphaFoldDB" id="A0A6M2BNG1"/>
<dbReference type="GO" id="GO:0015293">
    <property type="term" value="F:symporter activity"/>
    <property type="evidence" value="ECO:0007669"/>
    <property type="project" value="UniProtKB-KW"/>
</dbReference>